<protein>
    <submittedName>
        <fullName evidence="1">Uncharacterized protein</fullName>
    </submittedName>
</protein>
<reference evidence="1" key="1">
    <citation type="journal article" date="2012" name="PLoS ONE">
        <title>Gene sets for utilization of primary and secondary nutrition supplies in the distal gut of endangered iberian lynx.</title>
        <authorList>
            <person name="Alcaide M."/>
            <person name="Messina E."/>
            <person name="Richter M."/>
            <person name="Bargiela R."/>
            <person name="Peplies J."/>
            <person name="Huws S.A."/>
            <person name="Newbold C.J."/>
            <person name="Golyshin P.N."/>
            <person name="Simon M.A."/>
            <person name="Lopez G."/>
            <person name="Yakimov M.M."/>
            <person name="Ferrer M."/>
        </authorList>
    </citation>
    <scope>NUCLEOTIDE SEQUENCE</scope>
</reference>
<organism evidence="1">
    <name type="scientific">gut metagenome</name>
    <dbReference type="NCBI Taxonomy" id="749906"/>
    <lineage>
        <taxon>unclassified sequences</taxon>
        <taxon>metagenomes</taxon>
        <taxon>organismal metagenomes</taxon>
    </lineage>
</organism>
<sequence>MRITLKLFEKSPSFGPFNEKKKRPGDKPNLFFFLHYRSTRTQRPCIGKDRRRPVQRTSLIRQP</sequence>
<name>J9FYL7_9ZZZZ</name>
<gene>
    <name evidence="1" type="ORF">EVA_17255</name>
</gene>
<accession>J9FYL7</accession>
<evidence type="ECO:0000313" key="1">
    <source>
        <dbReference type="EMBL" id="EJW94637.1"/>
    </source>
</evidence>
<dbReference type="EMBL" id="AMCI01006258">
    <property type="protein sequence ID" value="EJW94637.1"/>
    <property type="molecule type" value="Genomic_DNA"/>
</dbReference>
<dbReference type="AlphaFoldDB" id="J9FYL7"/>
<comment type="caution">
    <text evidence="1">The sequence shown here is derived from an EMBL/GenBank/DDBJ whole genome shotgun (WGS) entry which is preliminary data.</text>
</comment>
<proteinExistence type="predicted"/>